<feature type="transmembrane region" description="Helical" evidence="6">
    <location>
        <begin position="99"/>
        <end position="118"/>
    </location>
</feature>
<dbReference type="Pfam" id="PF00174">
    <property type="entry name" value="Oxidored_molyb"/>
    <property type="match status" value="1"/>
</dbReference>
<dbReference type="Gene3D" id="1.20.950.20">
    <property type="entry name" value="Transmembrane di-heme cytochromes, Chain C"/>
    <property type="match status" value="1"/>
</dbReference>
<keyword evidence="4 6" id="KW-1133">Transmembrane helix</keyword>
<evidence type="ECO:0000313" key="9">
    <source>
        <dbReference type="EMBL" id="PZW36471.1"/>
    </source>
</evidence>
<keyword evidence="5 6" id="KW-0472">Membrane</keyword>
<evidence type="ECO:0000256" key="3">
    <source>
        <dbReference type="ARBA" id="ARBA00022692"/>
    </source>
</evidence>
<evidence type="ECO:0000256" key="2">
    <source>
        <dbReference type="ARBA" id="ARBA00022475"/>
    </source>
</evidence>
<comment type="caution">
    <text evidence="9">The sequence shown here is derived from an EMBL/GenBank/DDBJ whole genome shotgun (WGS) entry which is preliminary data.</text>
</comment>
<evidence type="ECO:0000313" key="10">
    <source>
        <dbReference type="Proteomes" id="UP000248806"/>
    </source>
</evidence>
<dbReference type="GO" id="GO:0005886">
    <property type="term" value="C:plasma membrane"/>
    <property type="evidence" value="ECO:0007669"/>
    <property type="project" value="UniProtKB-SubCell"/>
</dbReference>
<evidence type="ECO:0000256" key="6">
    <source>
        <dbReference type="SAM" id="Phobius"/>
    </source>
</evidence>
<dbReference type="GO" id="GO:0009055">
    <property type="term" value="F:electron transfer activity"/>
    <property type="evidence" value="ECO:0007669"/>
    <property type="project" value="InterPro"/>
</dbReference>
<dbReference type="Pfam" id="PF01292">
    <property type="entry name" value="Ni_hydr_CYTB"/>
    <property type="match status" value="1"/>
</dbReference>
<dbReference type="PANTHER" id="PTHR43032">
    <property type="entry name" value="PROTEIN-METHIONINE-SULFOXIDE REDUCTASE"/>
    <property type="match status" value="1"/>
</dbReference>
<protein>
    <submittedName>
        <fullName evidence="9">DMSO/TMAO reductase YedYZ molybdopterin-dependent catalytic subunit</fullName>
    </submittedName>
</protein>
<evidence type="ECO:0000256" key="1">
    <source>
        <dbReference type="ARBA" id="ARBA00004651"/>
    </source>
</evidence>
<dbReference type="EMBL" id="QKUF01000001">
    <property type="protein sequence ID" value="PZW36471.1"/>
    <property type="molecule type" value="Genomic_DNA"/>
</dbReference>
<evidence type="ECO:0000259" key="8">
    <source>
        <dbReference type="Pfam" id="PF01292"/>
    </source>
</evidence>
<keyword evidence="3 6" id="KW-0812">Transmembrane</keyword>
<dbReference type="GO" id="GO:0022904">
    <property type="term" value="P:respiratory electron transport chain"/>
    <property type="evidence" value="ECO:0007669"/>
    <property type="project" value="InterPro"/>
</dbReference>
<gene>
    <name evidence="9" type="ORF">EI42_00645</name>
</gene>
<evidence type="ECO:0000259" key="7">
    <source>
        <dbReference type="Pfam" id="PF00174"/>
    </source>
</evidence>
<dbReference type="InterPro" id="IPR016174">
    <property type="entry name" value="Di-haem_cyt_TM"/>
</dbReference>
<feature type="transmembrane region" description="Helical" evidence="6">
    <location>
        <begin position="6"/>
        <end position="31"/>
    </location>
</feature>
<keyword evidence="2" id="KW-1003">Cell membrane</keyword>
<feature type="domain" description="Oxidoreductase molybdopterin-binding" evidence="7">
    <location>
        <begin position="334"/>
        <end position="470"/>
    </location>
</feature>
<reference evidence="9 10" key="1">
    <citation type="submission" date="2018-06" db="EMBL/GenBank/DDBJ databases">
        <title>Genomic Encyclopedia of Archaeal and Bacterial Type Strains, Phase II (KMG-II): from individual species to whole genera.</title>
        <authorList>
            <person name="Goeker M."/>
        </authorList>
    </citation>
    <scope>NUCLEOTIDE SEQUENCE [LARGE SCALE GENOMIC DNA]</scope>
    <source>
        <strain evidence="9 10">ATCC BAA-1881</strain>
    </source>
</reference>
<comment type="subcellular location">
    <subcellularLocation>
        <location evidence="1">Cell membrane</location>
        <topology evidence="1">Multi-pass membrane protein</topology>
    </subcellularLocation>
</comment>
<dbReference type="RefSeq" id="WP_111318743.1">
    <property type="nucleotide sequence ID" value="NZ_BIFX01000001.1"/>
</dbReference>
<evidence type="ECO:0000256" key="5">
    <source>
        <dbReference type="ARBA" id="ARBA00023136"/>
    </source>
</evidence>
<dbReference type="SUPFAM" id="SSF56524">
    <property type="entry name" value="Oxidoreductase molybdopterin-binding domain"/>
    <property type="match status" value="1"/>
</dbReference>
<feature type="transmembrane region" description="Helical" evidence="6">
    <location>
        <begin position="246"/>
        <end position="268"/>
    </location>
</feature>
<sequence>MDISVILAAVSFPAWLRITHFINILFIGLLMRSGIQILAAHPRLYWNIACKPGSEWLRFTKKKVPRDKLWTSMDEEVKASPLLALPGGENLGLGRHWHFFSVTFWLLNGLIYVILLFATGEWSRLIPTSWDIIPRAIHTMGTYLTFHIPPKGDFQPYDPLQQLAYAAIVFLVAPLSLLTGAAMSPAIEGRFPWYPRLFGNRQVARSLHFIMLVIFVLFTIVHTLLVLVVYFDDNIRHIVLGTTQSSLGLAIAIAVVALAFVLLFYAWASWFTLRHKRGVQHTLGHFVDRLQKLFLRRVTSAQDYSRADLTPYFWVNGRPPDTEEYKQLLEEGFKDWRLEVKGMVANPMHFSLDDLKRMPVTKQRTLHNCIQGWTGVAEWKGVCVSEILATCGALPDVKYLVFTSLEEDSMGRPYYEVIDIELACHPQTILAYEMNGKPLPIPHGAPLRLRVETTLGFKMVKYLRSIELVQSYRPFGNGQGGYREDVRYYGIDAEI</sequence>
<feature type="transmembrane region" description="Helical" evidence="6">
    <location>
        <begin position="207"/>
        <end position="231"/>
    </location>
</feature>
<dbReference type="Proteomes" id="UP000248806">
    <property type="component" value="Unassembled WGS sequence"/>
</dbReference>
<dbReference type="InterPro" id="IPR036374">
    <property type="entry name" value="OxRdtase_Mopterin-bd_sf"/>
</dbReference>
<proteinExistence type="predicted"/>
<dbReference type="InterPro" id="IPR000572">
    <property type="entry name" value="OxRdtase_Mopterin-bd_dom"/>
</dbReference>
<dbReference type="InterPro" id="IPR011577">
    <property type="entry name" value="Cyt_b561_bac/Ni-Hgenase"/>
</dbReference>
<feature type="transmembrane region" description="Helical" evidence="6">
    <location>
        <begin position="163"/>
        <end position="187"/>
    </location>
</feature>
<dbReference type="SUPFAM" id="SSF81342">
    <property type="entry name" value="Transmembrane di-heme cytochromes"/>
    <property type="match status" value="1"/>
</dbReference>
<name>A0A326UF21_THEHA</name>
<evidence type="ECO:0000256" key="4">
    <source>
        <dbReference type="ARBA" id="ARBA00022989"/>
    </source>
</evidence>
<dbReference type="OrthoDB" id="9778777at2"/>
<feature type="domain" description="Cytochrome b561 bacterial/Ni-hydrogenase" evidence="8">
    <location>
        <begin position="12"/>
        <end position="229"/>
    </location>
</feature>
<dbReference type="Gene3D" id="3.90.420.10">
    <property type="entry name" value="Oxidoreductase, molybdopterin-binding domain"/>
    <property type="match status" value="1"/>
</dbReference>
<dbReference type="AlphaFoldDB" id="A0A326UF21"/>
<keyword evidence="10" id="KW-1185">Reference proteome</keyword>
<organism evidence="9 10">
    <name type="scientific">Thermosporothrix hazakensis</name>
    <dbReference type="NCBI Taxonomy" id="644383"/>
    <lineage>
        <taxon>Bacteria</taxon>
        <taxon>Bacillati</taxon>
        <taxon>Chloroflexota</taxon>
        <taxon>Ktedonobacteria</taxon>
        <taxon>Ktedonobacterales</taxon>
        <taxon>Thermosporotrichaceae</taxon>
        <taxon>Thermosporothrix</taxon>
    </lineage>
</organism>
<dbReference type="PANTHER" id="PTHR43032:SF2">
    <property type="entry name" value="BLL0505 PROTEIN"/>
    <property type="match status" value="1"/>
</dbReference>
<accession>A0A326UF21</accession>